<dbReference type="Gene3D" id="3.30.1590.10">
    <property type="entry name" value="Maltooligosyl trehalose synthase, domain 2"/>
    <property type="match status" value="1"/>
</dbReference>
<dbReference type="SUPFAM" id="SSF51445">
    <property type="entry name" value="(Trans)glycosidases"/>
    <property type="match status" value="1"/>
</dbReference>
<dbReference type="PANTHER" id="PTHR10357:SF216">
    <property type="entry name" value="MALTOOLIGOSYL TREHALOSE SYNTHASE-RELATED"/>
    <property type="match status" value="1"/>
</dbReference>
<evidence type="ECO:0000313" key="3">
    <source>
        <dbReference type="Proteomes" id="UP001061302"/>
    </source>
</evidence>
<evidence type="ECO:0000313" key="2">
    <source>
        <dbReference type="EMBL" id="UXY15349.1"/>
    </source>
</evidence>
<dbReference type="PANTHER" id="PTHR10357">
    <property type="entry name" value="ALPHA-AMYLASE FAMILY MEMBER"/>
    <property type="match status" value="1"/>
</dbReference>
<keyword evidence="3" id="KW-1185">Reference proteome</keyword>
<dbReference type="Gene3D" id="3.20.20.80">
    <property type="entry name" value="Glycosidases"/>
    <property type="match status" value="4"/>
</dbReference>
<dbReference type="NCBIfam" id="TIGR02401">
    <property type="entry name" value="trehalose_TreY"/>
    <property type="match status" value="1"/>
</dbReference>
<protein>
    <submittedName>
        <fullName evidence="2">Malto-oligosyltrehalose synthase</fullName>
    </submittedName>
</protein>
<name>A0ABY6DLX8_9NEIS</name>
<gene>
    <name evidence="2" type="primary">treY</name>
    <name evidence="2" type="ORF">N8I74_18890</name>
</gene>
<dbReference type="Proteomes" id="UP001061302">
    <property type="component" value="Chromosome"/>
</dbReference>
<organism evidence="2 3">
    <name type="scientific">Chitiniphilus purpureus</name>
    <dbReference type="NCBI Taxonomy" id="2981137"/>
    <lineage>
        <taxon>Bacteria</taxon>
        <taxon>Pseudomonadati</taxon>
        <taxon>Pseudomonadota</taxon>
        <taxon>Betaproteobacteria</taxon>
        <taxon>Neisseriales</taxon>
        <taxon>Chitinibacteraceae</taxon>
        <taxon>Chitiniphilus</taxon>
    </lineage>
</organism>
<sequence>MPDVRATVRLQLHKGFTFRHAADLVEHFARLGISHLYVSPITTAVPGSLHGYDVTDPTQVNPELGGEAGLAQLVTALRRQRMGLIVDIVPNHMGIAGGHNPWWQDVLTWGRRSGYAHYFDIDWESSTPGLAGKVLLPILGGHYGTVLRAGELLPRFDWDHGCFYLSYHEQRLPLCPASHALLLRHGLDEPDGLALAELFEALGGQDAPQALAAAAQVAFARLRDYAGTAAGRAEVLAALVNHDARSPATTERLHHLLEQQAYRLASWTTAADAINWRRFFAIDTLAAVRVEEPEVFDAVHALILRLYEQGLIDGVRVDHVDGLTDPAGYCAMLRERLDVLTAGRPADAPRQAPWLVVEKILGPDERMRPWPVDGTTGYDFMNEVGRLLHDPAGELPLSAGWAAQCGRPQDGDFEEVRSACRRKTLTESFSGELAAAAQALAVVAAADPVTRDYPPRALHRVLTELVVQFPVYRLYAGDAALDEEDMRQLDEAVARAQAVLRPLDRPALLRIANWLGREPALGDAQLHVARRRFQQLTSPVAAKALEDTAFYRYGRLLSHNEVGGDPARFADSPAQFHEAMVERAERMPFSQLASATHDHKRGEDARARLAVLSEIAQDTLTELASWCKANAPFKGLVNGREAPSRAAELMLYQTLIGAWHPTLTPGNAAGLAALRDRVMQWLEKAQREAKQETDWLSPHEEYEAASRAFVAALLVPDSEFVARLAAFVGRIAAAGALNGLTQTVLRLTVPGVPDLYQGCEFWDHSLVDPDNRRPVDFASREAALALLERGGTGAPWSTLLARWRDGRVKQALIARLLAARQAAPELFTIGRYLPLTLSGTCAGHALAFCRSHGEAQLLVVVPLRMQALLDGAMQPALPPAVWGDTALALPDELVGDWHDVLDGRAMRLTPHCAVAGLLGAMPFAILQRGTAGAAR</sequence>
<dbReference type="EMBL" id="CP106753">
    <property type="protein sequence ID" value="UXY15349.1"/>
    <property type="molecule type" value="Genomic_DNA"/>
</dbReference>
<dbReference type="Pfam" id="PF00128">
    <property type="entry name" value="Alpha-amylase"/>
    <property type="match status" value="1"/>
</dbReference>
<dbReference type="InterPro" id="IPR017853">
    <property type="entry name" value="GH"/>
</dbReference>
<dbReference type="InterPro" id="IPR012767">
    <property type="entry name" value="Trehalose_TreY"/>
</dbReference>
<dbReference type="CDD" id="cd11336">
    <property type="entry name" value="AmyAc_MTSase"/>
    <property type="match status" value="1"/>
</dbReference>
<dbReference type="RefSeq" id="WP_263124755.1">
    <property type="nucleotide sequence ID" value="NZ_CP106753.1"/>
</dbReference>
<accession>A0ABY6DLX8</accession>
<evidence type="ECO:0000259" key="1">
    <source>
        <dbReference type="SMART" id="SM00642"/>
    </source>
</evidence>
<dbReference type="SMART" id="SM00642">
    <property type="entry name" value="Aamy"/>
    <property type="match status" value="1"/>
</dbReference>
<proteinExistence type="predicted"/>
<feature type="domain" description="Glycosyl hydrolase family 13 catalytic" evidence="1">
    <location>
        <begin position="17"/>
        <end position="482"/>
    </location>
</feature>
<reference evidence="2" key="1">
    <citation type="submission" date="2022-10" db="EMBL/GenBank/DDBJ databases">
        <title>Chitiniphilus purpureus sp. nov., a novel chitin-degrading bacterium isolated from crawfish pond sediment.</title>
        <authorList>
            <person name="Li K."/>
        </authorList>
    </citation>
    <scope>NUCLEOTIDE SEQUENCE</scope>
    <source>
        <strain evidence="2">CD1</strain>
    </source>
</reference>
<dbReference type="InterPro" id="IPR006047">
    <property type="entry name" value="GH13_cat_dom"/>
</dbReference>